<organism evidence="3 4">
    <name type="scientific">Candidatus Staskawiczbacteria bacterium RIFOXYD1_FULL_32_13</name>
    <dbReference type="NCBI Taxonomy" id="1802234"/>
    <lineage>
        <taxon>Bacteria</taxon>
        <taxon>Candidatus Staskawicziibacteriota</taxon>
    </lineage>
</organism>
<sequence length="401" mass="46054">MKKDLLTENNHRNIKVCHIVSADITVKFLLMPQLSFLITEGYDVFVVCSGGKWVKDIERESIKVKTIKLKRKISPFSDLVALWQLFWFFKKEKFDIVHTHTPKPALLGQMAAKMAGVPIIINTVHGLYFGNKFSFLKKQFYIFIERLSDGFSDLIFSQNKEDINTMRERKIGDQNKIKYLGNGIDLEVFDNKRFSAEFLNKKKEKLGLSESCKIVGAVGRLVAEKGYLELFSAFKKVLEKHPDIILLVVGPEEFEKKDAFKQGVVEQFGISKNVIFLGERSDIYEIYPLMNIFVLASHREGFPRSVIEASAMEKSVIATDIRGCREAVDNGKTGILVPVANPEKLAESIIYLLQNPKEAERLGKNGRLKVEKEFDEKLVFDRIKIEYDRLIKEKIYKNKDL</sequence>
<dbReference type="Pfam" id="PF00534">
    <property type="entry name" value="Glycos_transf_1"/>
    <property type="match status" value="1"/>
</dbReference>
<protein>
    <recommendedName>
        <fullName evidence="5">Glycosyl transferase family 1</fullName>
    </recommendedName>
</protein>
<dbReference type="PANTHER" id="PTHR12526">
    <property type="entry name" value="GLYCOSYLTRANSFERASE"/>
    <property type="match status" value="1"/>
</dbReference>
<dbReference type="CDD" id="cd03808">
    <property type="entry name" value="GT4_CapM-like"/>
    <property type="match status" value="1"/>
</dbReference>
<evidence type="ECO:0000259" key="2">
    <source>
        <dbReference type="Pfam" id="PF13477"/>
    </source>
</evidence>
<reference evidence="3 4" key="1">
    <citation type="journal article" date="2016" name="Nat. Commun.">
        <title>Thousands of microbial genomes shed light on interconnected biogeochemical processes in an aquifer system.</title>
        <authorList>
            <person name="Anantharaman K."/>
            <person name="Brown C.T."/>
            <person name="Hug L.A."/>
            <person name="Sharon I."/>
            <person name="Castelle C.J."/>
            <person name="Probst A.J."/>
            <person name="Thomas B.C."/>
            <person name="Singh A."/>
            <person name="Wilkins M.J."/>
            <person name="Karaoz U."/>
            <person name="Brodie E.L."/>
            <person name="Williams K.H."/>
            <person name="Hubbard S.S."/>
            <person name="Banfield J.F."/>
        </authorList>
    </citation>
    <scope>NUCLEOTIDE SEQUENCE [LARGE SCALE GENOMIC DNA]</scope>
</reference>
<dbReference type="SUPFAM" id="SSF53756">
    <property type="entry name" value="UDP-Glycosyltransferase/glycogen phosphorylase"/>
    <property type="match status" value="1"/>
</dbReference>
<dbReference type="GO" id="GO:0016757">
    <property type="term" value="F:glycosyltransferase activity"/>
    <property type="evidence" value="ECO:0007669"/>
    <property type="project" value="InterPro"/>
</dbReference>
<feature type="domain" description="Glycosyltransferase subfamily 4-like N-terminal" evidence="2">
    <location>
        <begin position="15"/>
        <end position="159"/>
    </location>
</feature>
<proteinExistence type="predicted"/>
<accession>A0A1G2JQA6</accession>
<evidence type="ECO:0000313" key="4">
    <source>
        <dbReference type="Proteomes" id="UP000178935"/>
    </source>
</evidence>
<dbReference type="Proteomes" id="UP000178935">
    <property type="component" value="Unassembled WGS sequence"/>
</dbReference>
<dbReference type="EMBL" id="MHPU01000008">
    <property type="protein sequence ID" value="OGZ89315.1"/>
    <property type="molecule type" value="Genomic_DNA"/>
</dbReference>
<dbReference type="InterPro" id="IPR028098">
    <property type="entry name" value="Glyco_trans_4-like_N"/>
</dbReference>
<evidence type="ECO:0000313" key="3">
    <source>
        <dbReference type="EMBL" id="OGZ89315.1"/>
    </source>
</evidence>
<dbReference type="Pfam" id="PF13477">
    <property type="entry name" value="Glyco_trans_4_2"/>
    <property type="match status" value="1"/>
</dbReference>
<dbReference type="AlphaFoldDB" id="A0A1G2JQA6"/>
<evidence type="ECO:0000259" key="1">
    <source>
        <dbReference type="Pfam" id="PF00534"/>
    </source>
</evidence>
<evidence type="ECO:0008006" key="5">
    <source>
        <dbReference type="Google" id="ProtNLM"/>
    </source>
</evidence>
<feature type="domain" description="Glycosyl transferase family 1" evidence="1">
    <location>
        <begin position="201"/>
        <end position="367"/>
    </location>
</feature>
<comment type="caution">
    <text evidence="3">The sequence shown here is derived from an EMBL/GenBank/DDBJ whole genome shotgun (WGS) entry which is preliminary data.</text>
</comment>
<dbReference type="InterPro" id="IPR001296">
    <property type="entry name" value="Glyco_trans_1"/>
</dbReference>
<name>A0A1G2JQA6_9BACT</name>
<dbReference type="Gene3D" id="3.40.50.2000">
    <property type="entry name" value="Glycogen Phosphorylase B"/>
    <property type="match status" value="2"/>
</dbReference>
<gene>
    <name evidence="3" type="ORF">A2561_02490</name>
</gene>